<dbReference type="PANTHER" id="PTHR47292">
    <property type="entry name" value="TRANSCRIPTION ELONGATION FACTOR (TFIIS) FAMILY PROTEIN-RELATED"/>
    <property type="match status" value="1"/>
</dbReference>
<evidence type="ECO:0000313" key="5">
    <source>
        <dbReference type="Proteomes" id="UP000594263"/>
    </source>
</evidence>
<dbReference type="Gramene" id="Kaladp0001s0050.3.v1.1">
    <property type="protein sequence ID" value="Kaladp0001s0050.3.v1.1.CDS.1"/>
    <property type="gene ID" value="Kaladp0001s0050.v1.1"/>
</dbReference>
<feature type="region of interest" description="Disordered" evidence="2">
    <location>
        <begin position="266"/>
        <end position="296"/>
    </location>
</feature>
<protein>
    <recommendedName>
        <fullName evidence="3">TFIIS N-terminal domain-containing protein</fullName>
    </recommendedName>
</protein>
<dbReference type="GO" id="GO:0005634">
    <property type="term" value="C:nucleus"/>
    <property type="evidence" value="ECO:0007669"/>
    <property type="project" value="UniProtKB-SubCell"/>
</dbReference>
<dbReference type="OMA" id="DRENYEM"/>
<name>A0A7N0RA78_KALFE</name>
<feature type="compositionally biased region" description="Polar residues" evidence="2">
    <location>
        <begin position="273"/>
        <end position="284"/>
    </location>
</feature>
<feature type="region of interest" description="Disordered" evidence="2">
    <location>
        <begin position="787"/>
        <end position="840"/>
    </location>
</feature>
<keyword evidence="5" id="KW-1185">Reference proteome</keyword>
<evidence type="ECO:0000256" key="2">
    <source>
        <dbReference type="SAM" id="MobiDB-lite"/>
    </source>
</evidence>
<sequence length="840" mass="91310">MALEDFFTLAEVKAGLTSPDRVEDLINLMQKDKHKDVRNVGETLRQWDTVARTIVCTDNKECLDQFVQLEGLCIINVWLNDIQKCASDIPESFMEETIVVLLQAIEKLQTDDEKLTSSGIRITVESLLVHNSSVVKHRAGILLDIWKQRMNITSKVAADVAEDMSVGDCKMASKNQTESSSIGTFHVDDLTNENKCANIGRETSNSGTPDPLPSEKVKDIRNAQHGSEVGISLSPDREAVKDGTLDSPHSMDLCIVKEKESITGPISGDANLGFTSIRKQSPPNSGKEAGAESPEQSIEVVANVDEDKEIVVTTNSVENLRADGHPSFFILPGIEVGSLGSDEPKLEQSATEAAQQDIVMVAAEREDNSIQEKLSDGLSKELSNFSREEASSHKILSAKELPSNEVQIRGSDNISYEAKDNLYGIEPYNADAVVQETDINTRKGILGFDLNEEVWSEDVDPSAVPNQELYCDRIDRHLMNQTSMPASVVSASKASAIPGLPAGGLESQGTLGSNGSAAASAFLPASPNKPLQNDNVSSSTGPSSRSPKQRQHVHDFDLNMADTEDDRNADGIPDYMTVVSSSHPFKESCLRISERVELDLNSLGDTAPPSASWGKNGLPFSQQNACIGPSPASWSSPLHPSMWDVDLNKKISIPNVRYDPQTYMGKSSFNMDEALGVRKPADSGISIMGTQVDVGRKEPSLQSPFLPNVNMTGLGNTIRLSPPLQSYMYGPIMPISFDSRGSPVLPHMMGPAQPPYLMNMMGAPPAPSGVRSSSCSSFDLNKLYMNDPGKRDDPYPRQFLMSSQGGFLEPHSSAFSHEPPSCPTKRKEPHSGWDPYHHGS</sequence>
<feature type="domain" description="TFIIS N-terminal" evidence="3">
    <location>
        <begin position="73"/>
        <end position="153"/>
    </location>
</feature>
<evidence type="ECO:0000256" key="1">
    <source>
        <dbReference type="PROSITE-ProRule" id="PRU00649"/>
    </source>
</evidence>
<feature type="compositionally biased region" description="Low complexity" evidence="2">
    <location>
        <begin position="537"/>
        <end position="546"/>
    </location>
</feature>
<dbReference type="Gramene" id="Kaladp0001s0050.2.v1.1">
    <property type="protein sequence ID" value="Kaladp0001s0050.2.v1.1.CDS.1"/>
    <property type="gene ID" value="Kaladp0001s0050.v1.1"/>
</dbReference>
<dbReference type="PROSITE" id="PS51319">
    <property type="entry name" value="TFIIS_N"/>
    <property type="match status" value="1"/>
</dbReference>
<evidence type="ECO:0000313" key="4">
    <source>
        <dbReference type="EnsemblPlants" id="Kaladp0001s0050.3.v1.1.CDS.1"/>
    </source>
</evidence>
<comment type="subcellular location">
    <subcellularLocation>
        <location evidence="1">Nucleus</location>
    </subcellularLocation>
</comment>
<dbReference type="AlphaFoldDB" id="A0A7N0RA78"/>
<dbReference type="PANTHER" id="PTHR47292:SF1">
    <property type="entry name" value="TRANSCRIPTION ELONGATION FACTOR (TFIIS) FAMILY PROTEIN"/>
    <property type="match status" value="1"/>
</dbReference>
<keyword evidence="1" id="KW-0539">Nucleus</keyword>
<dbReference type="Gramene" id="Kaladp0001s0050.1.v1.1">
    <property type="protein sequence ID" value="Kaladp0001s0050.1.v1.1.CDS.1"/>
    <property type="gene ID" value="Kaladp0001s0050.v1.1"/>
</dbReference>
<accession>A0A7N0RA78</accession>
<dbReference type="SUPFAM" id="SSF47676">
    <property type="entry name" value="Conserved domain common to transcription factors TFIIS, elongin A, CRSP70"/>
    <property type="match status" value="1"/>
</dbReference>
<proteinExistence type="predicted"/>
<organism evidence="4 5">
    <name type="scientific">Kalanchoe fedtschenkoi</name>
    <name type="common">Lavender scallops</name>
    <name type="synonym">South American air plant</name>
    <dbReference type="NCBI Taxonomy" id="63787"/>
    <lineage>
        <taxon>Eukaryota</taxon>
        <taxon>Viridiplantae</taxon>
        <taxon>Streptophyta</taxon>
        <taxon>Embryophyta</taxon>
        <taxon>Tracheophyta</taxon>
        <taxon>Spermatophyta</taxon>
        <taxon>Magnoliopsida</taxon>
        <taxon>eudicotyledons</taxon>
        <taxon>Gunneridae</taxon>
        <taxon>Pentapetalae</taxon>
        <taxon>Saxifragales</taxon>
        <taxon>Crassulaceae</taxon>
        <taxon>Kalanchoe</taxon>
    </lineage>
</organism>
<reference evidence="4" key="1">
    <citation type="submission" date="2021-01" db="UniProtKB">
        <authorList>
            <consortium name="EnsemblPlants"/>
        </authorList>
    </citation>
    <scope>IDENTIFICATION</scope>
</reference>
<dbReference type="InterPro" id="IPR035441">
    <property type="entry name" value="TFIIS/LEDGF_dom_sf"/>
</dbReference>
<feature type="region of interest" description="Disordered" evidence="2">
    <location>
        <begin position="518"/>
        <end position="553"/>
    </location>
</feature>
<feature type="compositionally biased region" description="Basic and acidic residues" evidence="2">
    <location>
        <begin position="825"/>
        <end position="840"/>
    </location>
</feature>
<dbReference type="Proteomes" id="UP000594263">
    <property type="component" value="Unplaced"/>
</dbReference>
<dbReference type="EnsemblPlants" id="Kaladp0001s0050.3.v1.1">
    <property type="protein sequence ID" value="Kaladp0001s0050.3.v1.1.CDS.1"/>
    <property type="gene ID" value="Kaladp0001s0050.v1.1"/>
</dbReference>
<dbReference type="EnsemblPlants" id="Kaladp0001s0050.1.v1.1">
    <property type="protein sequence ID" value="Kaladp0001s0050.1.v1.1.CDS.1"/>
    <property type="gene ID" value="Kaladp0001s0050.v1.1"/>
</dbReference>
<dbReference type="Gene3D" id="1.20.930.10">
    <property type="entry name" value="Conserved domain common to transcription factors TFIIS, elongin A, CRSP70"/>
    <property type="match status" value="1"/>
</dbReference>
<dbReference type="EnsemblPlants" id="Kaladp0001s0050.2.v1.1">
    <property type="protein sequence ID" value="Kaladp0001s0050.2.v1.1.CDS.1"/>
    <property type="gene ID" value="Kaladp0001s0050.v1.1"/>
</dbReference>
<dbReference type="InterPro" id="IPR017923">
    <property type="entry name" value="TFIIS_N"/>
</dbReference>
<evidence type="ECO:0000259" key="3">
    <source>
        <dbReference type="PROSITE" id="PS51319"/>
    </source>
</evidence>